<dbReference type="AlphaFoldDB" id="A8I4B8"/>
<name>A8I4B8_AZOC5</name>
<dbReference type="EMBL" id="AP009384">
    <property type="protein sequence ID" value="BAF87711.1"/>
    <property type="molecule type" value="Genomic_DNA"/>
</dbReference>
<dbReference type="eggNOG" id="ENOG5033Z7N">
    <property type="taxonomic scope" value="Bacteria"/>
</dbReference>
<keyword evidence="2" id="KW-0732">Signal</keyword>
<gene>
    <name evidence="3" type="ordered locus">AZC_1713</name>
</gene>
<reference evidence="3 4" key="3">
    <citation type="journal article" date="2008" name="BMC Genomics">
        <title>The genome of the versatile nitrogen fixer Azorhizobium caulinodans ORS571.</title>
        <authorList>
            <person name="Lee KB."/>
            <person name="Backer P.D."/>
            <person name="Aono T."/>
            <person name="Liu CT."/>
            <person name="Suzuki S."/>
            <person name="Suzuki T."/>
            <person name="Kaneko T."/>
            <person name="Yamada M."/>
            <person name="Tabata S."/>
            <person name="Kupfer D.M."/>
            <person name="Najar F.Z."/>
            <person name="Wiley G.B."/>
            <person name="Roe B."/>
            <person name="Binnewies T.T."/>
            <person name="Ussery D.W."/>
            <person name="D'Haeze W."/>
            <person name="Herder J.D."/>
            <person name="Gevers D."/>
            <person name="Vereecke D."/>
            <person name="Holsters M."/>
            <person name="Oyaizu H."/>
        </authorList>
    </citation>
    <scope>NUCLEOTIDE SEQUENCE [LARGE SCALE GENOMIC DNA]</scope>
    <source>
        <strain evidence="4">ATCC 43989 / DSM 5975 / JCM 20966 / LMG 6465 / NBRC 14845 / NCIMB 13405 / ORS 571</strain>
    </source>
</reference>
<evidence type="ECO:0000313" key="3">
    <source>
        <dbReference type="EMBL" id="BAF87711.1"/>
    </source>
</evidence>
<reference evidence="3 4" key="6">
    <citation type="journal article" date="2011" name="Appl. Environ. Microbiol.">
        <title>Involvement of the azorhizobial chromosome partition gene (parA) in the onset of bacteroid differentiation during Sesbania rostrata stem nodule development.</title>
        <authorList>
            <person name="Liu CT."/>
            <person name="Lee KB."/>
            <person name="Wang YS."/>
            <person name="Peng MH."/>
            <person name="Lee KT."/>
            <person name="Suzuki S."/>
            <person name="Suzuki T."/>
            <person name="Oyaizu H."/>
        </authorList>
    </citation>
    <scope>NUCLEOTIDE SEQUENCE [LARGE SCALE GENOMIC DNA]</scope>
    <source>
        <strain evidence="4">ATCC 43989 / DSM 5975 / JCM 20966 / LMG 6465 / NBRC 14845 / NCIMB 13405 / ORS 571</strain>
    </source>
</reference>
<evidence type="ECO:0000256" key="2">
    <source>
        <dbReference type="SAM" id="SignalP"/>
    </source>
</evidence>
<evidence type="ECO:0000313" key="4">
    <source>
        <dbReference type="Proteomes" id="UP000000270"/>
    </source>
</evidence>
<organism evidence="3 4">
    <name type="scientific">Azorhizobium caulinodans (strain ATCC 43989 / DSM 5975 / JCM 20966 / LMG 6465 / NBRC 14845 / NCIMB 13405 / ORS 571)</name>
    <dbReference type="NCBI Taxonomy" id="438753"/>
    <lineage>
        <taxon>Bacteria</taxon>
        <taxon>Pseudomonadati</taxon>
        <taxon>Pseudomonadota</taxon>
        <taxon>Alphaproteobacteria</taxon>
        <taxon>Hyphomicrobiales</taxon>
        <taxon>Xanthobacteraceae</taxon>
        <taxon>Azorhizobium</taxon>
    </lineage>
</organism>
<keyword evidence="4" id="KW-1185">Reference proteome</keyword>
<dbReference type="Proteomes" id="UP000000270">
    <property type="component" value="Chromosome"/>
</dbReference>
<reference evidence="3 4" key="5">
    <citation type="journal article" date="2010" name="Appl. Environ. Microbiol.">
        <title>phrR-like gene praR of Azorhizobium caulinodans ORS571 is essential for symbiosis with Sesbania rostrata and is involved in expression of reb genes.</title>
        <authorList>
            <person name="Akiba N."/>
            <person name="Aono T."/>
            <person name="Toyazaki H."/>
            <person name="Sato S."/>
            <person name="Oyaizu H."/>
        </authorList>
    </citation>
    <scope>NUCLEOTIDE SEQUENCE [LARGE SCALE GENOMIC DNA]</scope>
    <source>
        <strain evidence="4">ATCC 43989 / DSM 5975 / JCM 20966 / LMG 6465 / NBRC 14845 / NCIMB 13405 / ORS 571</strain>
    </source>
</reference>
<protein>
    <recommendedName>
        <fullName evidence="5">Beta-1-3, beta-1-6-glucan biosynthesis protein</fullName>
    </recommendedName>
</protein>
<evidence type="ECO:0000256" key="1">
    <source>
        <dbReference type="SAM" id="MobiDB-lite"/>
    </source>
</evidence>
<dbReference type="KEGG" id="azc:AZC_1713"/>
<proteinExistence type="predicted"/>
<sequence length="153" mass="16895">MAVMHSFRLTLLLGAFLIACTGPLAAQTQGSGGDAKPQAAEPQLTPEQQAAREAQRRSVEEFVEASKLPGAAGLPECVWTGRRIAALLWRDDIDTARRHLELYERFGCPSEHLKLAFRCLVRQGNIDPKTQERLGSRVQQCWVNPDYVAAPAQ</sequence>
<feature type="signal peptide" evidence="2">
    <location>
        <begin position="1"/>
        <end position="26"/>
    </location>
</feature>
<reference evidence="3 4" key="1">
    <citation type="journal article" date="2007" name="Appl. Environ. Microbiol.">
        <title>Rhizobial factors required for stem nodule maturation and maintenance in Sesbania rostrata-Azorhizobium caulinodans ORS571 symbiosis.</title>
        <authorList>
            <person name="Suzuki S."/>
            <person name="Aono T."/>
            <person name="Lee KB."/>
            <person name="Suzuki T."/>
            <person name="Liu CT."/>
            <person name="Miwa H."/>
            <person name="Wakao S."/>
            <person name="Iki T."/>
            <person name="Oyaizu H."/>
        </authorList>
    </citation>
    <scope>NUCLEOTIDE SEQUENCE [LARGE SCALE GENOMIC DNA]</scope>
    <source>
        <strain evidence="4">ATCC 43989 / DSM 5975 / JCM 20966 / LMG 6465 / NBRC 14845 / NCIMB 13405 / ORS 571</strain>
    </source>
</reference>
<reference evidence="3 4" key="4">
    <citation type="journal article" date="2009" name="Appl. Environ. Microbiol.">
        <title>Comparative genome-wide transcriptional profiling of Azorhizobium caulinodans ORS571 grown under free-living and symbiotic conditions.</title>
        <authorList>
            <person name="Tsukada S."/>
            <person name="Aono T."/>
            <person name="Akiba N."/>
            <person name="Lee KB."/>
            <person name="Liu CT."/>
            <person name="Toyazaki H."/>
            <person name="Oyaizu H."/>
        </authorList>
    </citation>
    <scope>NUCLEOTIDE SEQUENCE [LARGE SCALE GENOMIC DNA]</scope>
    <source>
        <strain evidence="4">ATCC 43989 / DSM 5975 / JCM 20966 / LMG 6465 / NBRC 14845 / NCIMB 13405 / ORS 571</strain>
    </source>
</reference>
<accession>A8I4B8</accession>
<dbReference type="STRING" id="438753.AZC_1713"/>
<feature type="region of interest" description="Disordered" evidence="1">
    <location>
        <begin position="28"/>
        <end position="56"/>
    </location>
</feature>
<dbReference type="HOGENOM" id="CLU_118007_0_0_5"/>
<reference evidence="4" key="2">
    <citation type="submission" date="2007-04" db="EMBL/GenBank/DDBJ databases">
        <title>Complete genome sequence of the nitrogen-fixing bacterium Azorhizobium caulinodans ORS571.</title>
        <authorList>
            <person name="Lee K.B."/>
            <person name="Backer P.D."/>
            <person name="Aono T."/>
            <person name="Liu C.T."/>
            <person name="Suzuki S."/>
            <person name="Suzuki T."/>
            <person name="Kaneko T."/>
            <person name="Yamada M."/>
            <person name="Tabata S."/>
            <person name="Kupfer D.M."/>
            <person name="Najar F.Z."/>
            <person name="Wiley G.B."/>
            <person name="Roe B."/>
            <person name="Binnewies T."/>
            <person name="Ussery D."/>
            <person name="Vereecke D."/>
            <person name="Gevers D."/>
            <person name="Holsters M."/>
            <person name="Oyaizu H."/>
        </authorList>
    </citation>
    <scope>NUCLEOTIDE SEQUENCE [LARGE SCALE GENOMIC DNA]</scope>
    <source>
        <strain evidence="4">ATCC 43989 / DSM 5975 / JCM 20966 / LMG 6465 / NBRC 14845 / NCIMB 13405 / ORS 571</strain>
    </source>
</reference>
<evidence type="ECO:0008006" key="5">
    <source>
        <dbReference type="Google" id="ProtNLM"/>
    </source>
</evidence>
<feature type="chain" id="PRO_5002724197" description="Beta-1-3, beta-1-6-glucan biosynthesis protein" evidence="2">
    <location>
        <begin position="27"/>
        <end position="153"/>
    </location>
</feature>